<organism evidence="6 7">
    <name type="scientific">Bos mutus</name>
    <name type="common">wild yak</name>
    <dbReference type="NCBI Taxonomy" id="72004"/>
    <lineage>
        <taxon>Eukaryota</taxon>
        <taxon>Metazoa</taxon>
        <taxon>Chordata</taxon>
        <taxon>Craniata</taxon>
        <taxon>Vertebrata</taxon>
        <taxon>Euteleostomi</taxon>
        <taxon>Mammalia</taxon>
        <taxon>Eutheria</taxon>
        <taxon>Laurasiatheria</taxon>
        <taxon>Artiodactyla</taxon>
        <taxon>Ruminantia</taxon>
        <taxon>Pecora</taxon>
        <taxon>Bovidae</taxon>
        <taxon>Bovinae</taxon>
        <taxon>Bos</taxon>
    </lineage>
</organism>
<keyword evidence="4" id="KW-0732">Signal</keyword>
<evidence type="ECO:0000313" key="7">
    <source>
        <dbReference type="Proteomes" id="UP000322234"/>
    </source>
</evidence>
<feature type="signal peptide" evidence="4">
    <location>
        <begin position="1"/>
        <end position="15"/>
    </location>
</feature>
<evidence type="ECO:0000256" key="3">
    <source>
        <dbReference type="SAM" id="MobiDB-lite"/>
    </source>
</evidence>
<evidence type="ECO:0000259" key="5">
    <source>
        <dbReference type="SMART" id="SM00199"/>
    </source>
</evidence>
<dbReference type="Gene3D" id="2.40.50.40">
    <property type="match status" value="1"/>
</dbReference>
<dbReference type="InterPro" id="IPR001811">
    <property type="entry name" value="Chemokine_IL8-like_dom"/>
</dbReference>
<gene>
    <name evidence="6" type="ORF">E5288_WYG004815</name>
</gene>
<dbReference type="Pfam" id="PF00048">
    <property type="entry name" value="IL8"/>
    <property type="match status" value="1"/>
</dbReference>
<comment type="caution">
    <text evidence="6">The sequence shown here is derived from an EMBL/GenBank/DDBJ whole genome shotgun (WGS) entry which is preliminary data.</text>
</comment>
<dbReference type="SUPFAM" id="SSF54117">
    <property type="entry name" value="Interleukin 8-like chemokines"/>
    <property type="match status" value="1"/>
</dbReference>
<dbReference type="GO" id="GO:0005615">
    <property type="term" value="C:extracellular space"/>
    <property type="evidence" value="ECO:0007669"/>
    <property type="project" value="UniProtKB-KW"/>
</dbReference>
<evidence type="ECO:0000313" key="6">
    <source>
        <dbReference type="EMBL" id="MXQ81921.1"/>
    </source>
</evidence>
<protein>
    <recommendedName>
        <fullName evidence="5">Chemokine interleukin-8-like domain-containing protein</fullName>
    </recommendedName>
</protein>
<name>A0A6B0QYX5_9CETA</name>
<dbReference type="CDD" id="cd00271">
    <property type="entry name" value="Chemokine_C"/>
    <property type="match status" value="1"/>
</dbReference>
<dbReference type="SMART" id="SM00199">
    <property type="entry name" value="SCY"/>
    <property type="match status" value="1"/>
</dbReference>
<feature type="region of interest" description="Disordered" evidence="3">
    <location>
        <begin position="261"/>
        <end position="281"/>
    </location>
</feature>
<dbReference type="AlphaFoldDB" id="A0A6B0QYX5"/>
<feature type="chain" id="PRO_5025482046" description="Chemokine interleukin-8-like domain-containing protein" evidence="4">
    <location>
        <begin position="16"/>
        <end position="459"/>
    </location>
</feature>
<evidence type="ECO:0000256" key="1">
    <source>
        <dbReference type="ARBA" id="ARBA00006894"/>
    </source>
</evidence>
<proteinExistence type="inferred from homology"/>
<dbReference type="Proteomes" id="UP000322234">
    <property type="component" value="Unassembled WGS sequence"/>
</dbReference>
<dbReference type="InterPro" id="IPR036048">
    <property type="entry name" value="Interleukin_8-like_sf"/>
</dbReference>
<dbReference type="EMBL" id="VBQZ03000009">
    <property type="protein sequence ID" value="MXQ81921.1"/>
    <property type="molecule type" value="Genomic_DNA"/>
</dbReference>
<dbReference type="GO" id="GO:0006955">
    <property type="term" value="P:immune response"/>
    <property type="evidence" value="ECO:0007669"/>
    <property type="project" value="InterPro"/>
</dbReference>
<keyword evidence="7" id="KW-1185">Reference proteome</keyword>
<feature type="region of interest" description="Disordered" evidence="3">
    <location>
        <begin position="338"/>
        <end position="362"/>
    </location>
</feature>
<keyword evidence="2" id="KW-0202">Cytokine</keyword>
<sequence>MKLLILTCLVICSLAAYTVEGVGTEVLEKSSCVSLTTKRLPIKNIKTYTIKEGSVKAVIFITRRGFKICADPQAAWPESTLMMHDCLTRADEVKIKPNICETLYAPWGKKVHINGIQYPLGNTNPKELWTSKQISGNIQLRLNIVGASCIPWTDHCLPPQTSSPLVSGLQTQDTQSLLGISMNHWKQIHTYLVAERYTATSKDEVHLQTPHCASVLSDQLYDGNGAIRLSITGKIVHLVHKVLRQRYERIGHKEYKAHRTLFTPPIDREQQSGRPRSRNPDKLALHLAAKKSTSLCRRVKRGGMGDGEKMQVHVVGYQDYAPYERIGHKEYKAHRTLFTPPIDREQQSGRPRSRNPADRVRGTTQWMQSQENILCAKLMPPCIDCCFLPGGAKCCIDVLFSLYWKREQKDTSKINRLMIHSAAKLCWEVRDKYAFVRIRMQVKNICKAENTVNIFQSHI</sequence>
<evidence type="ECO:0000256" key="4">
    <source>
        <dbReference type="SAM" id="SignalP"/>
    </source>
</evidence>
<dbReference type="PRINTS" id="PR01731">
    <property type="entry name" value="LYMPHOTACTIN"/>
</dbReference>
<feature type="domain" description="Chemokine interleukin-8-like" evidence="5">
    <location>
        <begin position="28"/>
        <end position="84"/>
    </location>
</feature>
<dbReference type="GO" id="GO:0008009">
    <property type="term" value="F:chemokine activity"/>
    <property type="evidence" value="ECO:0007669"/>
    <property type="project" value="InterPro"/>
</dbReference>
<reference evidence="6" key="1">
    <citation type="submission" date="2019-10" db="EMBL/GenBank/DDBJ databases">
        <title>The sequence and de novo assembly of the wild yak genome.</title>
        <authorList>
            <person name="Liu Y."/>
        </authorList>
    </citation>
    <scope>NUCLEOTIDE SEQUENCE [LARGE SCALE GENOMIC DNA]</scope>
    <source>
        <strain evidence="6">WY2019</strain>
    </source>
</reference>
<comment type="similarity">
    <text evidence="1">Belongs to the intercrine gamma family.</text>
</comment>
<dbReference type="InterPro" id="IPR008105">
    <property type="entry name" value="Chemokine_XCL1/XCL2"/>
</dbReference>
<evidence type="ECO:0000256" key="2">
    <source>
        <dbReference type="ARBA" id="ARBA00022514"/>
    </source>
</evidence>
<accession>A0A6B0QYX5</accession>